<accession>Q25300</accession>
<protein>
    <submittedName>
        <fullName evidence="1">ORF6</fullName>
    </submittedName>
</protein>
<dbReference type="AlphaFoldDB" id="Q25300"/>
<evidence type="ECO:0000313" key="1">
    <source>
        <dbReference type="EMBL" id="AAA29267.1"/>
    </source>
</evidence>
<reference evidence="1" key="1">
    <citation type="submission" date="1994-07" db="EMBL/GenBank/DDBJ databases">
        <title>A transposon-like sequence encoded in an amplified DNA element of Leishmania.</title>
        <authorList>
            <person name="Myler P.J."/>
            <person name="Lodes M.J."/>
            <person name="Venkataraman G.M."/>
            <person name="de Vos T."/>
            <person name="Stuart K.D."/>
        </authorList>
    </citation>
    <scope>NUCLEOTIDE SEQUENCE</scope>
    <source>
        <strain evidence="1">ITMAP 263</strain>
    </source>
</reference>
<organism evidence="1">
    <name type="scientific">Leishmania infantum</name>
    <dbReference type="NCBI Taxonomy" id="5671"/>
    <lineage>
        <taxon>Eukaryota</taxon>
        <taxon>Discoba</taxon>
        <taxon>Euglenozoa</taxon>
        <taxon>Kinetoplastea</taxon>
        <taxon>Metakinetoplastina</taxon>
        <taxon>Trypanosomatida</taxon>
        <taxon>Trypanosomatidae</taxon>
        <taxon>Leishmaniinae</taxon>
        <taxon>Leishmania</taxon>
    </lineage>
</organism>
<name>Q25300_LEIIN</name>
<sequence>MSHPALAHCLLARVGGGAEPCPEEGCTRAGGRHDGGAAVRRDLRGKERGRERLVGHEAGGPCSQMAEWAHCCSACVHDCFAPRWWDLCACGARVAFDLLCCSGEGARGKWAKSRVCASSPVGCASSLLLWLSAVCV</sequence>
<dbReference type="EMBL" id="L27052">
    <property type="protein sequence ID" value="AAA29267.1"/>
    <property type="molecule type" value="Genomic_DNA"/>
</dbReference>
<proteinExistence type="predicted"/>